<evidence type="ECO:0000313" key="1">
    <source>
        <dbReference type="EMBL" id="MED6222293.1"/>
    </source>
</evidence>
<evidence type="ECO:0000313" key="2">
    <source>
        <dbReference type="Proteomes" id="UP001341840"/>
    </source>
</evidence>
<proteinExistence type="predicted"/>
<keyword evidence="2" id="KW-1185">Reference proteome</keyword>
<dbReference type="Proteomes" id="UP001341840">
    <property type="component" value="Unassembled WGS sequence"/>
</dbReference>
<sequence length="105" mass="11414">MDGCHVSREATLCQVVEWVELTHIPCSPSYSVELGLRNGWALARKHGISVLAFIKLHPDAIARSSHQGARGRGRLLLRHQAYVGAAARSGPLGCMVAVDFLFQPP</sequence>
<organism evidence="1 2">
    <name type="scientific">Stylosanthes scabra</name>
    <dbReference type="NCBI Taxonomy" id="79078"/>
    <lineage>
        <taxon>Eukaryota</taxon>
        <taxon>Viridiplantae</taxon>
        <taxon>Streptophyta</taxon>
        <taxon>Embryophyta</taxon>
        <taxon>Tracheophyta</taxon>
        <taxon>Spermatophyta</taxon>
        <taxon>Magnoliopsida</taxon>
        <taxon>eudicotyledons</taxon>
        <taxon>Gunneridae</taxon>
        <taxon>Pentapetalae</taxon>
        <taxon>rosids</taxon>
        <taxon>fabids</taxon>
        <taxon>Fabales</taxon>
        <taxon>Fabaceae</taxon>
        <taxon>Papilionoideae</taxon>
        <taxon>50 kb inversion clade</taxon>
        <taxon>dalbergioids sensu lato</taxon>
        <taxon>Dalbergieae</taxon>
        <taxon>Pterocarpus clade</taxon>
        <taxon>Stylosanthes</taxon>
    </lineage>
</organism>
<accession>A0ABU6ZK00</accession>
<dbReference type="EMBL" id="JASCZI010272453">
    <property type="protein sequence ID" value="MED6222293.1"/>
    <property type="molecule type" value="Genomic_DNA"/>
</dbReference>
<name>A0ABU6ZK00_9FABA</name>
<gene>
    <name evidence="1" type="ORF">PIB30_062982</name>
</gene>
<comment type="caution">
    <text evidence="1">The sequence shown here is derived from an EMBL/GenBank/DDBJ whole genome shotgun (WGS) entry which is preliminary data.</text>
</comment>
<protein>
    <submittedName>
        <fullName evidence="1">Uncharacterized protein</fullName>
    </submittedName>
</protein>
<reference evidence="1 2" key="1">
    <citation type="journal article" date="2023" name="Plants (Basel)">
        <title>Bridging the Gap: Combining Genomics and Transcriptomics Approaches to Understand Stylosanthes scabra, an Orphan Legume from the Brazilian Caatinga.</title>
        <authorList>
            <person name="Ferreira-Neto J.R.C."/>
            <person name="da Silva M.D."/>
            <person name="Binneck E."/>
            <person name="de Melo N.F."/>
            <person name="da Silva R.H."/>
            <person name="de Melo A.L.T.M."/>
            <person name="Pandolfi V."/>
            <person name="Bustamante F.O."/>
            <person name="Brasileiro-Vidal A.C."/>
            <person name="Benko-Iseppon A.M."/>
        </authorList>
    </citation>
    <scope>NUCLEOTIDE SEQUENCE [LARGE SCALE GENOMIC DNA]</scope>
    <source>
        <tissue evidence="1">Leaves</tissue>
    </source>
</reference>